<dbReference type="GeneID" id="54479662"/>
<evidence type="ECO:0000313" key="3">
    <source>
        <dbReference type="EMBL" id="KAF2486227.1"/>
    </source>
</evidence>
<dbReference type="RefSeq" id="XP_033592796.1">
    <property type="nucleotide sequence ID" value="XM_033738660.1"/>
</dbReference>
<reference evidence="3" key="1">
    <citation type="journal article" date="2020" name="Stud. Mycol.">
        <title>101 Dothideomycetes genomes: a test case for predicting lifestyles and emergence of pathogens.</title>
        <authorList>
            <person name="Haridas S."/>
            <person name="Albert R."/>
            <person name="Binder M."/>
            <person name="Bloem J."/>
            <person name="Labutti K."/>
            <person name="Salamov A."/>
            <person name="Andreopoulos B."/>
            <person name="Baker S."/>
            <person name="Barry K."/>
            <person name="Bills G."/>
            <person name="Bluhm B."/>
            <person name="Cannon C."/>
            <person name="Castanera R."/>
            <person name="Culley D."/>
            <person name="Daum C."/>
            <person name="Ezra D."/>
            <person name="Gonzalez J."/>
            <person name="Henrissat B."/>
            <person name="Kuo A."/>
            <person name="Liang C."/>
            <person name="Lipzen A."/>
            <person name="Lutzoni F."/>
            <person name="Magnuson J."/>
            <person name="Mondo S."/>
            <person name="Nolan M."/>
            <person name="Ohm R."/>
            <person name="Pangilinan J."/>
            <person name="Park H.-J."/>
            <person name="Ramirez L."/>
            <person name="Alfaro M."/>
            <person name="Sun H."/>
            <person name="Tritt A."/>
            <person name="Yoshinaga Y."/>
            <person name="Zwiers L.-H."/>
            <person name="Turgeon B."/>
            <person name="Goodwin S."/>
            <person name="Spatafora J."/>
            <person name="Crous P."/>
            <person name="Grigoriev I."/>
        </authorList>
    </citation>
    <scope>NUCLEOTIDE SEQUENCE</scope>
    <source>
        <strain evidence="3">CBS 113389</strain>
    </source>
</reference>
<dbReference type="Pfam" id="PF00501">
    <property type="entry name" value="AMP-binding"/>
    <property type="match status" value="1"/>
</dbReference>
<accession>A0A6A6Q4A7</accession>
<dbReference type="PANTHER" id="PTHR24096">
    <property type="entry name" value="LONG-CHAIN-FATTY-ACID--COA LIGASE"/>
    <property type="match status" value="1"/>
</dbReference>
<dbReference type="AlphaFoldDB" id="A0A6A6Q4A7"/>
<dbReference type="InterPro" id="IPR025110">
    <property type="entry name" value="AMP-bd_C"/>
</dbReference>
<proteinExistence type="predicted"/>
<organism evidence="3 4">
    <name type="scientific">Neohortaea acidophila</name>
    <dbReference type="NCBI Taxonomy" id="245834"/>
    <lineage>
        <taxon>Eukaryota</taxon>
        <taxon>Fungi</taxon>
        <taxon>Dikarya</taxon>
        <taxon>Ascomycota</taxon>
        <taxon>Pezizomycotina</taxon>
        <taxon>Dothideomycetes</taxon>
        <taxon>Dothideomycetidae</taxon>
        <taxon>Mycosphaerellales</taxon>
        <taxon>Teratosphaeriaceae</taxon>
        <taxon>Neohortaea</taxon>
    </lineage>
</organism>
<evidence type="ECO:0008006" key="5">
    <source>
        <dbReference type="Google" id="ProtNLM"/>
    </source>
</evidence>
<dbReference type="GO" id="GO:0016405">
    <property type="term" value="F:CoA-ligase activity"/>
    <property type="evidence" value="ECO:0007669"/>
    <property type="project" value="TreeGrafter"/>
</dbReference>
<dbReference type="Gene3D" id="3.40.50.12780">
    <property type="entry name" value="N-terminal domain of ligase-like"/>
    <property type="match status" value="1"/>
</dbReference>
<dbReference type="Gene3D" id="3.30.300.30">
    <property type="match status" value="1"/>
</dbReference>
<dbReference type="InterPro" id="IPR045851">
    <property type="entry name" value="AMP-bd_C_sf"/>
</dbReference>
<dbReference type="OrthoDB" id="10253869at2759"/>
<evidence type="ECO:0000259" key="2">
    <source>
        <dbReference type="Pfam" id="PF13193"/>
    </source>
</evidence>
<evidence type="ECO:0000313" key="4">
    <source>
        <dbReference type="Proteomes" id="UP000799767"/>
    </source>
</evidence>
<feature type="domain" description="AMP-dependent synthetase/ligase" evidence="1">
    <location>
        <begin position="63"/>
        <end position="424"/>
    </location>
</feature>
<dbReference type="SUPFAM" id="SSF56801">
    <property type="entry name" value="Acetyl-CoA synthetase-like"/>
    <property type="match status" value="1"/>
</dbReference>
<dbReference type="Proteomes" id="UP000799767">
    <property type="component" value="Unassembled WGS sequence"/>
</dbReference>
<evidence type="ECO:0000259" key="1">
    <source>
        <dbReference type="Pfam" id="PF00501"/>
    </source>
</evidence>
<name>A0A6A6Q4A7_9PEZI</name>
<keyword evidence="4" id="KW-1185">Reference proteome</keyword>
<feature type="domain" description="AMP-binding enzyme C-terminal" evidence="2">
    <location>
        <begin position="477"/>
        <end position="538"/>
    </location>
</feature>
<gene>
    <name evidence="3" type="ORF">BDY17DRAFT_73190</name>
</gene>
<dbReference type="InterPro" id="IPR042099">
    <property type="entry name" value="ANL_N_sf"/>
</dbReference>
<dbReference type="Pfam" id="PF13193">
    <property type="entry name" value="AMP-binding_C"/>
    <property type="match status" value="1"/>
</dbReference>
<protein>
    <recommendedName>
        <fullName evidence="5">Acetyl-CoA synthetase-like protein</fullName>
    </recommendedName>
</protein>
<dbReference type="InterPro" id="IPR000873">
    <property type="entry name" value="AMP-dep_synth/lig_dom"/>
</dbReference>
<dbReference type="EMBL" id="MU001632">
    <property type="protein sequence ID" value="KAF2486227.1"/>
    <property type="molecule type" value="Genomic_DNA"/>
</dbReference>
<sequence length="580" mass="63027">MARPSEVFSPDEAIIKSTWQMFEDGAQKKLDAPVLTACHQAADHCANLLSTTSLHRPPVDCLQWTFGELRHASLVVAKAMQDAGVQRGMTVAALIPNGIETHIVRVVSFILQLTLVALDRDLVKHGRRDEFIYYIRTTTPDMVLVADSAAAESVDEATGSIGFSLAHRFITEDPRTPGWTSWAKTEQPSAESLEVLAGQEEEELDQGGDRVALVLFTSGTSSGRPKGCPQTVRNITAAAYNQMWIADIGSSYAVQSPSSRAVYNCMGAMAIVYGHHVVLSHSHFTLEALHAAVGAHSVEMLLLVPAQVRLLAAQHHLDFSSLTSVKRVVLGGDIITIDLIEKAEELFPHASVSTVSGMSEGTGFSGMKGEDKNKWKKTIHSIVSVGKVARGARLRICDSDGKVLPRGEEGELLVAGPMMIDRYLNDDLPEQFVRDEWGTWIKTGDTATMDEDDHIFIVSRTKDVVKQSGINISPAVVEATLSRQSDISAAVLGVPDAVKGEVPVAIVTGGQAEDVKEIVQENLGDDYALKAVYDLHDDLGFEELPLSAQGKVQKHLLKEAVLNLERKKLIGAGLFRPWFL</sequence>